<dbReference type="RefSeq" id="XP_002426381.1">
    <property type="nucleotide sequence ID" value="XM_002426336.1"/>
</dbReference>
<dbReference type="Pfam" id="PF10441">
    <property type="entry name" value="Urb2"/>
    <property type="match status" value="1"/>
</dbReference>
<evidence type="ECO:0000313" key="5">
    <source>
        <dbReference type="Proteomes" id="UP000009046"/>
    </source>
</evidence>
<dbReference type="GeneID" id="8235034"/>
<name>E0VJT7_PEDHC</name>
<dbReference type="STRING" id="121224.E0VJT7"/>
<sequence>MDILNKYIDSDIKTLEKNLDDIFLNIFKREVFSENGFTDLYVTFLEKSFLTFSKHQRLAQFTKRFLSNLKNTTNDLSTEEILPLKALQEFSRVLVPLSSQHSIDLMKVLVNELDESCKIITEEKNAVQNMRLTKLHDDNENIIESDADIIFSYLNSNISKINLLESVKVEDITLLMNVLNSKQKKKLIKKLLNKLLKYKDKDKVVNWLSNPKLLENSEFNKYLFEGLVNKVNVIFKKLIKNENLNESILNSEYFDDDCNVNLSNEKKFTHKLNLLLLSNKKISKIFINNLEKIQSFELIIEIFIKLPLIYMESNLKKLGLAFTIQLSIICCHNESLTEILFKKICEYLDTNVDVASCFNMGLCLNWLNDLPIENSSINNLKIKIIHRLVNISYNSKRGLGQIEVIIDSNQLFKSVEKVEKLKNDEKDEEAASFLLTLCTLYPKIRKHLPENSLYEMWSAFKNYEKTDWKIFALNSNEMEFDYILKDLINETKVVLTTQMLNTISDVMLECIHDFTLTNKDFHGLFTKEIEGVISLLLNHFEWSKCKIHIFFALFKQMCNELTKRSDSSLPTSTDDITYLSGCAYALEKWVGFMNKTKKDFARITSYFIAAIISCITTVTVLAPIKIHLVNCLNHLLNMSDSYTVSYLLRVLKPGYQQVFTSLYGQFKKYHKYSGKI</sequence>
<keyword evidence="1" id="KW-0472">Membrane</keyword>
<dbReference type="CTD" id="8235034"/>
<dbReference type="EMBL" id="DS235226">
    <property type="protein sequence ID" value="EEB13643.1"/>
    <property type="molecule type" value="Genomic_DNA"/>
</dbReference>
<evidence type="ECO:0000259" key="2">
    <source>
        <dbReference type="Pfam" id="PF10441"/>
    </source>
</evidence>
<gene>
    <name evidence="4" type="primary">8235034</name>
    <name evidence="3" type="ORF">Phum_PHUM250170</name>
</gene>
<dbReference type="EnsemblMetazoa" id="PHUM250170-RA">
    <property type="protein sequence ID" value="PHUM250170-PA"/>
    <property type="gene ID" value="PHUM250170"/>
</dbReference>
<feature type="transmembrane region" description="Helical" evidence="1">
    <location>
        <begin position="603"/>
        <end position="624"/>
    </location>
</feature>
<reference evidence="3" key="2">
    <citation type="submission" date="2007-04" db="EMBL/GenBank/DDBJ databases">
        <title>The genome of the human body louse.</title>
        <authorList>
            <consortium name="The Human Body Louse Genome Consortium"/>
            <person name="Kirkness E."/>
            <person name="Walenz B."/>
            <person name="Hass B."/>
            <person name="Bruggner R."/>
            <person name="Strausberg R."/>
        </authorList>
    </citation>
    <scope>NUCLEOTIDE SEQUENCE</scope>
    <source>
        <strain evidence="3">USDA</strain>
    </source>
</reference>
<proteinExistence type="predicted"/>
<protein>
    <recommendedName>
        <fullName evidence="2">Nucleolar 27S pre-rRNA processing Urb2/Npa2 C-terminal domain-containing protein</fullName>
    </recommendedName>
</protein>
<evidence type="ECO:0000256" key="1">
    <source>
        <dbReference type="SAM" id="Phobius"/>
    </source>
</evidence>
<keyword evidence="1" id="KW-1133">Transmembrane helix</keyword>
<reference evidence="3" key="1">
    <citation type="submission" date="2007-04" db="EMBL/GenBank/DDBJ databases">
        <title>Annotation of Pediculus humanus corporis strain USDA.</title>
        <authorList>
            <person name="Kirkness E."/>
            <person name="Hannick L."/>
            <person name="Hass B."/>
            <person name="Bruggner R."/>
            <person name="Lawson D."/>
            <person name="Bidwell S."/>
            <person name="Joardar V."/>
            <person name="Caler E."/>
            <person name="Walenz B."/>
            <person name="Inman J."/>
            <person name="Schobel S."/>
            <person name="Galinsky K."/>
            <person name="Amedeo P."/>
            <person name="Strausberg R."/>
        </authorList>
    </citation>
    <scope>NUCLEOTIDE SEQUENCE</scope>
    <source>
        <strain evidence="3">USDA</strain>
    </source>
</reference>
<dbReference type="VEuPathDB" id="VectorBase:PHUM250170"/>
<evidence type="ECO:0000313" key="4">
    <source>
        <dbReference type="EnsemblMetazoa" id="PHUM250170-PA"/>
    </source>
</evidence>
<dbReference type="InParanoid" id="E0VJT7"/>
<feature type="domain" description="Nucleolar 27S pre-rRNA processing Urb2/Npa2 C-terminal" evidence="2">
    <location>
        <begin position="484"/>
        <end position="675"/>
    </location>
</feature>
<reference evidence="4" key="3">
    <citation type="submission" date="2020-05" db="UniProtKB">
        <authorList>
            <consortium name="EnsemblMetazoa"/>
        </authorList>
    </citation>
    <scope>IDENTIFICATION</scope>
    <source>
        <strain evidence="4">USDA</strain>
    </source>
</reference>
<organism>
    <name type="scientific">Pediculus humanus subsp. corporis</name>
    <name type="common">Body louse</name>
    <dbReference type="NCBI Taxonomy" id="121224"/>
    <lineage>
        <taxon>Eukaryota</taxon>
        <taxon>Metazoa</taxon>
        <taxon>Ecdysozoa</taxon>
        <taxon>Arthropoda</taxon>
        <taxon>Hexapoda</taxon>
        <taxon>Insecta</taxon>
        <taxon>Pterygota</taxon>
        <taxon>Neoptera</taxon>
        <taxon>Paraneoptera</taxon>
        <taxon>Psocodea</taxon>
        <taxon>Troctomorpha</taxon>
        <taxon>Phthiraptera</taxon>
        <taxon>Anoplura</taxon>
        <taxon>Pediculidae</taxon>
        <taxon>Pediculus</taxon>
    </lineage>
</organism>
<evidence type="ECO:0000313" key="3">
    <source>
        <dbReference type="EMBL" id="EEB13643.1"/>
    </source>
</evidence>
<dbReference type="OrthoDB" id="160374at2759"/>
<accession>E0VJT7</accession>
<keyword evidence="5" id="KW-1185">Reference proteome</keyword>
<dbReference type="InterPro" id="IPR018849">
    <property type="entry name" value="Urb2/Npa2_C"/>
</dbReference>
<dbReference type="KEGG" id="phu:Phum_PHUM250170"/>
<dbReference type="HOGENOM" id="CLU_406707_0_0_1"/>
<dbReference type="Proteomes" id="UP000009046">
    <property type="component" value="Unassembled WGS sequence"/>
</dbReference>
<dbReference type="AlphaFoldDB" id="E0VJT7"/>
<keyword evidence="1" id="KW-0812">Transmembrane</keyword>
<dbReference type="OMA" id="ALTHREY"/>
<dbReference type="EMBL" id="AAZO01002898">
    <property type="status" value="NOT_ANNOTATED_CDS"/>
    <property type="molecule type" value="Genomic_DNA"/>
</dbReference>